<dbReference type="GO" id="GO:0005886">
    <property type="term" value="C:plasma membrane"/>
    <property type="evidence" value="ECO:0007669"/>
    <property type="project" value="TreeGrafter"/>
</dbReference>
<dbReference type="PANTHER" id="PTHR32063:SF0">
    <property type="entry name" value="SWARMING MOTILITY PROTEIN SWRC"/>
    <property type="match status" value="1"/>
</dbReference>
<feature type="transmembrane region" description="Helical" evidence="1">
    <location>
        <begin position="961"/>
        <end position="980"/>
    </location>
</feature>
<dbReference type="Gene3D" id="3.30.70.1430">
    <property type="entry name" value="Multidrug efflux transporter AcrB pore domain"/>
    <property type="match status" value="2"/>
</dbReference>
<dbReference type="OrthoDB" id="9757876at2"/>
<dbReference type="HOGENOM" id="CLU_002755_1_2_9"/>
<organism evidence="2 3">
    <name type="scientific">Peptoclostridium acidaminophilum DSM 3953</name>
    <dbReference type="NCBI Taxonomy" id="1286171"/>
    <lineage>
        <taxon>Bacteria</taxon>
        <taxon>Bacillati</taxon>
        <taxon>Bacillota</taxon>
        <taxon>Clostridia</taxon>
        <taxon>Peptostreptococcales</taxon>
        <taxon>Peptoclostridiaceae</taxon>
        <taxon>Peptoclostridium</taxon>
    </lineage>
</organism>
<feature type="transmembrane region" description="Helical" evidence="1">
    <location>
        <begin position="331"/>
        <end position="350"/>
    </location>
</feature>
<dbReference type="SUPFAM" id="SSF82693">
    <property type="entry name" value="Multidrug efflux transporter AcrB pore domain, PN1, PN2, PC1 and PC2 subdomains"/>
    <property type="match status" value="3"/>
</dbReference>
<feature type="transmembrane region" description="Helical" evidence="1">
    <location>
        <begin position="535"/>
        <end position="557"/>
    </location>
</feature>
<dbReference type="KEGG" id="eac:EAL2_c03610"/>
<dbReference type="AlphaFoldDB" id="W8T1S1"/>
<name>W8T1S1_PEPAC</name>
<dbReference type="GO" id="GO:0042910">
    <property type="term" value="F:xenobiotic transmembrane transporter activity"/>
    <property type="evidence" value="ECO:0007669"/>
    <property type="project" value="TreeGrafter"/>
</dbReference>
<dbReference type="RefSeq" id="WP_025434702.1">
    <property type="nucleotide sequence ID" value="NZ_CP007452.1"/>
</dbReference>
<dbReference type="PRINTS" id="PR00702">
    <property type="entry name" value="ACRIFLAVINRP"/>
</dbReference>
<dbReference type="InterPro" id="IPR001036">
    <property type="entry name" value="Acrflvin-R"/>
</dbReference>
<evidence type="ECO:0000256" key="1">
    <source>
        <dbReference type="SAM" id="Phobius"/>
    </source>
</evidence>
<dbReference type="Proteomes" id="UP000019591">
    <property type="component" value="Chromosome"/>
</dbReference>
<sequence>MNLPSMSVKRPVTTLMFMLIAVLIGTVSLFKLPVDLYPELEVPVAIVSVDYKGVAPQEMETLVTKPLEQSLATVRDLKNISSYSREGNSIIVVEFEYGTDMDFAALEMREKVDMVKGALPDDSSAPLVLKIDPNAQPVIQIGASSNMETGELKTLVEDDILSRFERLEGVASVDISGGEETEVRIELDPEKLSGYGLSIGDIRNALRSENLNLPGGNVNNGDKELLVRTTAEFKSVDEIAELPISLRGDGVVRLSDIASVKLGYKEQTSLSRLNGKNSIGISITKQSVANTVNVAKNVLEELSRVTEDHPEIEFVVGSDQSEFINKSIDNVTSNAVAGGLLAVVVLFLFLRNIRSTFIVGIAIPISIISTFALMYFTGLTINLISLGGLALGIGMLVDNSIVVLENVYRFREQGYSKGEAAVAGAREVGMAITASTMTTIAVFLPIVFVQGFTAIIFKQLSFTVVFSLLASLVVALTVVPMMASQVLEVGEVKQRRHKGVCIGKFLDMFSRLIDSIDSKYSKLLHFVLSHRKTTVIAALGVFVASVISVAFVGGEFFPKEDQGQFTVTIETPFGTSLEDSDAYVQRIEEIVEGIPEREKVFSNVGSTEGFSLTASNSSTVNVMLVNQKDRKRSTEEIVEDVREKAQGIAGAKITVTEASSMGMGPTGSAIEIEIRGDDIDTLKAIGADIEEIVKKVPGTAEVSSSTKEGDPEVRVSIDRNRASHYGITASEAASALEASVEGVKATTLKTGSDEIDVNVSMNDRVKDSVENMKQILISSNSGTSVALGQIADIDYGNSPTQITRINQTRTVSVGSQLSGRDLKSVTDEIESKLSGYQLPAGYSYEFKGQQQDMMEAFSSLFLALLLSIVIVYMILASQFESLIHPLTVMLSVPFALSGGFLALFLTGRALSVPAFIGVIMLSGIVVNNAIVLVDYINQLRSRGMDRQDAVVKAGFTRFRPILMTTMTTLLGLLPLALGIGEGAATQAPMATVVIGGLALSTLLTLAFIPVVYTIFDDWTVKIRSFAEKVGIIRDRKGV</sequence>
<gene>
    <name evidence="2" type="primary">nolG</name>
    <name evidence="2" type="ORF">EAL2_c03610</name>
</gene>
<dbReference type="STRING" id="1286171.EAL2_c03610"/>
<dbReference type="EMBL" id="CP007452">
    <property type="protein sequence ID" value="AHM55664.1"/>
    <property type="molecule type" value="Genomic_DNA"/>
</dbReference>
<dbReference type="SUPFAM" id="SSF82714">
    <property type="entry name" value="Multidrug efflux transporter AcrB TolC docking domain, DN and DC subdomains"/>
    <property type="match status" value="2"/>
</dbReference>
<dbReference type="Gene3D" id="1.20.1640.10">
    <property type="entry name" value="Multidrug efflux transporter AcrB transmembrane domain"/>
    <property type="match status" value="2"/>
</dbReference>
<dbReference type="eggNOG" id="COG0841">
    <property type="taxonomic scope" value="Bacteria"/>
</dbReference>
<feature type="transmembrane region" description="Helical" evidence="1">
    <location>
        <begin position="856"/>
        <end position="875"/>
    </location>
</feature>
<dbReference type="PATRIC" id="fig|1286171.3.peg.301"/>
<feature type="transmembrane region" description="Helical" evidence="1">
    <location>
        <begin position="428"/>
        <end position="457"/>
    </location>
</feature>
<keyword evidence="1" id="KW-0812">Transmembrane</keyword>
<dbReference type="Gene3D" id="3.30.2090.10">
    <property type="entry name" value="Multidrug efflux transporter AcrB TolC docking domain, DN and DC subdomains"/>
    <property type="match status" value="2"/>
</dbReference>
<reference evidence="2 3" key="1">
    <citation type="journal article" date="2014" name="Genome Announc.">
        <title>Complete Genome Sequence of Amino Acid-Utilizing Eubacterium acidaminophilum al-2 (DSM 3953).</title>
        <authorList>
            <person name="Poehlein A."/>
            <person name="Andreesen J.R."/>
            <person name="Daniel R."/>
        </authorList>
    </citation>
    <scope>NUCLEOTIDE SEQUENCE [LARGE SCALE GENOMIC DNA]</scope>
    <source>
        <strain evidence="2 3">DSM 3953</strain>
    </source>
</reference>
<accession>W8T1S1</accession>
<dbReference type="SUPFAM" id="SSF82866">
    <property type="entry name" value="Multidrug efflux transporter AcrB transmembrane domain"/>
    <property type="match status" value="2"/>
</dbReference>
<keyword evidence="1" id="KW-1133">Transmembrane helix</keyword>
<keyword evidence="3" id="KW-1185">Reference proteome</keyword>
<proteinExistence type="predicted"/>
<feature type="transmembrane region" description="Helical" evidence="1">
    <location>
        <begin position="882"/>
        <end position="906"/>
    </location>
</feature>
<protein>
    <submittedName>
        <fullName evidence="2">Nodulation protein NolG</fullName>
    </submittedName>
</protein>
<feature type="transmembrane region" description="Helical" evidence="1">
    <location>
        <begin position="992"/>
        <end position="1015"/>
    </location>
</feature>
<evidence type="ECO:0000313" key="3">
    <source>
        <dbReference type="Proteomes" id="UP000019591"/>
    </source>
</evidence>
<feature type="transmembrane region" description="Helical" evidence="1">
    <location>
        <begin position="357"/>
        <end position="377"/>
    </location>
</feature>
<evidence type="ECO:0000313" key="2">
    <source>
        <dbReference type="EMBL" id="AHM55664.1"/>
    </source>
</evidence>
<feature type="transmembrane region" description="Helical" evidence="1">
    <location>
        <begin position="383"/>
        <end position="407"/>
    </location>
</feature>
<keyword evidence="1" id="KW-0472">Membrane</keyword>
<feature type="transmembrane region" description="Helical" evidence="1">
    <location>
        <begin position="463"/>
        <end position="487"/>
    </location>
</feature>
<dbReference type="PANTHER" id="PTHR32063">
    <property type="match status" value="1"/>
</dbReference>
<dbReference type="InterPro" id="IPR027463">
    <property type="entry name" value="AcrB_DN_DC_subdom"/>
</dbReference>
<dbReference type="Gene3D" id="3.30.70.1320">
    <property type="entry name" value="Multidrug efflux transporter AcrB pore domain like"/>
    <property type="match status" value="1"/>
</dbReference>
<feature type="transmembrane region" description="Helical" evidence="1">
    <location>
        <begin position="12"/>
        <end position="30"/>
    </location>
</feature>
<dbReference type="Pfam" id="PF00873">
    <property type="entry name" value="ACR_tran"/>
    <property type="match status" value="1"/>
</dbReference>
<dbReference type="Gene3D" id="3.30.70.1440">
    <property type="entry name" value="Multidrug efflux transporter AcrB pore domain"/>
    <property type="match status" value="1"/>
</dbReference>
<feature type="transmembrane region" description="Helical" evidence="1">
    <location>
        <begin position="912"/>
        <end position="936"/>
    </location>
</feature>